<feature type="region of interest" description="Disordered" evidence="1">
    <location>
        <begin position="63"/>
        <end position="91"/>
    </location>
</feature>
<accession>A0A137PPW6</accession>
<keyword evidence="2" id="KW-0472">Membrane</keyword>
<name>A0A137PPW6_LACHE</name>
<evidence type="ECO:0000313" key="9">
    <source>
        <dbReference type="Proteomes" id="UP000651333"/>
    </source>
</evidence>
<dbReference type="Proteomes" id="UP000651333">
    <property type="component" value="Unassembled WGS sequence"/>
</dbReference>
<reference evidence="3" key="3">
    <citation type="journal article" date="2018" name="Front. Microbiol.">
        <title>Comparative Genomics of Completely Sequenced Lactobacillus helveticus Genomes Provides Insights into Strain-Specific Genes and Resolves Metagenomics Data Down to the Strain Level.</title>
        <authorList>
            <person name="Schmid M."/>
            <person name="Muri J."/>
            <person name="Melidis D."/>
            <person name="Varadarajan A.R."/>
            <person name="Somerville V."/>
            <person name="Wicki A."/>
            <person name="Moser A."/>
            <person name="Bourqui M."/>
            <person name="Wenzel C."/>
            <person name="Eugster-Meier E."/>
            <person name="Frey J.E."/>
            <person name="Irmler S."/>
            <person name="Ahrens C.H."/>
        </authorList>
    </citation>
    <scope>NUCLEOTIDE SEQUENCE</scope>
    <source>
        <strain evidence="3">FAM8105</strain>
    </source>
</reference>
<reference evidence="5" key="5">
    <citation type="submission" date="2020-07" db="EMBL/GenBank/DDBJ databases">
        <title>Draft genome sequence of Lactobacillus helveticus strain JCM 1062.</title>
        <authorList>
            <person name="Endo A."/>
            <person name="Maeno S."/>
            <person name="Kido Y."/>
        </authorList>
    </citation>
    <scope>NUCLEOTIDE SEQUENCE</scope>
    <source>
        <strain evidence="5">JCM 1062</strain>
    </source>
</reference>
<reference evidence="6" key="4">
    <citation type="submission" date="2019-09" db="EMBL/GenBank/DDBJ databases">
        <title>Comparative genomic analysis of Lactobacillus helveticus.</title>
        <authorList>
            <person name="Zhang H."/>
            <person name="Chen Y."/>
            <person name="Zhong Z."/>
        </authorList>
    </citation>
    <scope>NUCLEOTIDE SEQUENCE</scope>
    <source>
        <strain evidence="6">IMAU30003</strain>
    </source>
</reference>
<evidence type="ECO:0000256" key="2">
    <source>
        <dbReference type="SAM" id="Phobius"/>
    </source>
</evidence>
<evidence type="ECO:0000313" key="3">
    <source>
        <dbReference type="EMBL" id="AUI74266.1"/>
    </source>
</evidence>
<dbReference type="AlphaFoldDB" id="A0A137PPW6"/>
<dbReference type="Proteomes" id="UP000267945">
    <property type="component" value="Chromosome"/>
</dbReference>
<dbReference type="EMBL" id="BLYV01000324">
    <property type="protein sequence ID" value="GFP13557.1"/>
    <property type="molecule type" value="Genomic_DNA"/>
</dbReference>
<dbReference type="Proteomes" id="UP000630086">
    <property type="component" value="Unassembled WGS sequence"/>
</dbReference>
<evidence type="ECO:0000313" key="5">
    <source>
        <dbReference type="EMBL" id="GFP13557.1"/>
    </source>
</evidence>
<proteinExistence type="predicted"/>
<evidence type="ECO:0000313" key="4">
    <source>
        <dbReference type="EMBL" id="AZK90615.1"/>
    </source>
</evidence>
<dbReference type="RefSeq" id="WP_003628700.1">
    <property type="nucleotide sequence ID" value="NZ_AP023028.1"/>
</dbReference>
<protein>
    <submittedName>
        <fullName evidence="6">Uncharacterized protein</fullName>
    </submittedName>
</protein>
<organism evidence="6 9">
    <name type="scientific">Lactobacillus helveticus</name>
    <name type="common">Lactobacillus suntoryeus</name>
    <dbReference type="NCBI Taxonomy" id="1587"/>
    <lineage>
        <taxon>Bacteria</taxon>
        <taxon>Bacillati</taxon>
        <taxon>Bacillota</taxon>
        <taxon>Bacilli</taxon>
        <taxon>Lactobacillales</taxon>
        <taxon>Lactobacillaceae</taxon>
        <taxon>Lactobacillus</taxon>
    </lineage>
</organism>
<evidence type="ECO:0000313" key="8">
    <source>
        <dbReference type="Proteomes" id="UP000267945"/>
    </source>
</evidence>
<feature type="transmembrane region" description="Helical" evidence="2">
    <location>
        <begin position="6"/>
        <end position="27"/>
    </location>
</feature>
<dbReference type="EMBL" id="CP015496">
    <property type="protein sequence ID" value="AUI74266.1"/>
    <property type="molecule type" value="Genomic_DNA"/>
</dbReference>
<sequence>MMKCKLGWICAGIGAVSAMVASSIYFYKKDKEKREAEKNFNTHTLFLENTPNNAKDELMKSELAEDDQVKSQESEFPRVSLDDDKKNLFED</sequence>
<reference evidence="7" key="1">
    <citation type="submission" date="2016-05" db="EMBL/GenBank/DDBJ databases">
        <title>Genome sequence of Lactobacillus helveticus FAM8105.</title>
        <authorList>
            <person name="Ahrens C."/>
            <person name="Schmid M."/>
        </authorList>
    </citation>
    <scope>NUCLEOTIDE SEQUENCE [LARGE SCALE GENOMIC DNA]</scope>
    <source>
        <strain evidence="7">FAM8105</strain>
    </source>
</reference>
<reference evidence="4 8" key="2">
    <citation type="submission" date="2017-02" db="EMBL/GenBank/DDBJ databases">
        <title>Complete genome sequence of Lactobacillus helveticus.</title>
        <authorList>
            <person name="Kim J.F."/>
            <person name="Chung Y."/>
            <person name="Kwak M."/>
        </authorList>
    </citation>
    <scope>NUCLEOTIDE SEQUENCE [LARGE SCALE GENOMIC DNA]</scope>
    <source>
        <strain evidence="4 8">LH5</strain>
    </source>
</reference>
<evidence type="ECO:0000313" key="6">
    <source>
        <dbReference type="EMBL" id="NRO34317.1"/>
    </source>
</evidence>
<evidence type="ECO:0000256" key="1">
    <source>
        <dbReference type="SAM" id="MobiDB-lite"/>
    </source>
</evidence>
<dbReference type="EMBL" id="CP019581">
    <property type="protein sequence ID" value="AZK90615.1"/>
    <property type="molecule type" value="Genomic_DNA"/>
</dbReference>
<keyword evidence="2" id="KW-1133">Transmembrane helix</keyword>
<evidence type="ECO:0000313" key="7">
    <source>
        <dbReference type="Proteomes" id="UP000234562"/>
    </source>
</evidence>
<dbReference type="Proteomes" id="UP000234562">
    <property type="component" value="Chromosome"/>
</dbReference>
<dbReference type="EMBL" id="WCHB01000011">
    <property type="protein sequence ID" value="NRO34317.1"/>
    <property type="molecule type" value="Genomic_DNA"/>
</dbReference>
<keyword evidence="2" id="KW-0812">Transmembrane</keyword>
<dbReference type="GeneID" id="99756535"/>
<gene>
    <name evidence="6" type="ORF">IMAU30003_00552</name>
    <name evidence="4" type="ORF">LH5_00354</name>
    <name evidence="3" type="ORF">Lh8105_05360</name>
    <name evidence="5" type="ORF">LHEJCM1062_14290</name>
</gene>